<dbReference type="Proteomes" id="UP000186601">
    <property type="component" value="Unassembled WGS sequence"/>
</dbReference>
<evidence type="ECO:0000313" key="1">
    <source>
        <dbReference type="EMBL" id="PSS35537.1"/>
    </source>
</evidence>
<gene>
    <name evidence="1" type="ORF">PHLCEN_2v1500</name>
</gene>
<evidence type="ECO:0000313" key="2">
    <source>
        <dbReference type="Proteomes" id="UP000186601"/>
    </source>
</evidence>
<dbReference type="OrthoDB" id="2754196at2759"/>
<name>A0A2R6RZW1_9APHY</name>
<dbReference type="Gene3D" id="1.20.1280.50">
    <property type="match status" value="1"/>
</dbReference>
<accession>A0A2R6RZW1</accession>
<protein>
    <submittedName>
        <fullName evidence="1">Uncharacterized protein</fullName>
    </submittedName>
</protein>
<sequence>MFTLGPLMAHPQLERLETTLSTVSLSLGSIRNAFAPINALPRETLAHIFKIFASFTSTPSSFLADITPHAKENPNAWLVVTHVCQFWRETAFAFPSLWSPIDSTYPSAALAFLERSSTSPLRVYLRDTVLQSGLVPALDRTQFLQTVSQHSPRFVELHLQPQFRYGPAILRFFRYPAPQLKALTISLNIGRDEQPDLPTLFGGQTPNLEKLTLCNFSSWPGNPTLGAHLTHLCLYDQHPRGRLTMEGFIAILATCPRLEELILVEAGPRVVPTAYDSSWLDSPREHELLDLHNLRTLHLGNWTSHAVIARFLSHLILPQSTSVHIWADCLFHSTDTLTTLLPASTTHLHPLHGITVVHLLYRPTLRDSPQLLAVSDQVLVIHFYYVASTAENVLLSVFSKIDLRNIEELTIGVDCEPEMPSERWRPIFKAMPRLRKLNILRRPSGRILSALGTAPHSGDLDLVCPALSSITITDDRALSPIRLFLVAETRSRLGTPLQSLRIVTTISHLHYSSQNQKMIDEIEDLKGYIRQVQYVENDQELKLPLGWPSSAFKWVMARKKVQGSMT</sequence>
<dbReference type="SUPFAM" id="SSF52047">
    <property type="entry name" value="RNI-like"/>
    <property type="match status" value="1"/>
</dbReference>
<proteinExistence type="predicted"/>
<dbReference type="EMBL" id="MLYV02000120">
    <property type="protein sequence ID" value="PSS35537.1"/>
    <property type="molecule type" value="Genomic_DNA"/>
</dbReference>
<comment type="caution">
    <text evidence="1">The sequence shown here is derived from an EMBL/GenBank/DDBJ whole genome shotgun (WGS) entry which is preliminary data.</text>
</comment>
<reference evidence="1 2" key="1">
    <citation type="submission" date="2018-02" db="EMBL/GenBank/DDBJ databases">
        <title>Genome sequence of the basidiomycete white-rot fungus Phlebia centrifuga.</title>
        <authorList>
            <person name="Granchi Z."/>
            <person name="Peng M."/>
            <person name="de Vries R.P."/>
            <person name="Hilden K."/>
            <person name="Makela M.R."/>
            <person name="Grigoriev I."/>
            <person name="Riley R."/>
        </authorList>
    </citation>
    <scope>NUCLEOTIDE SEQUENCE [LARGE SCALE GENOMIC DNA]</scope>
    <source>
        <strain evidence="1 2">FBCC195</strain>
    </source>
</reference>
<dbReference type="Gene3D" id="3.80.10.10">
    <property type="entry name" value="Ribonuclease Inhibitor"/>
    <property type="match status" value="1"/>
</dbReference>
<dbReference type="STRING" id="98765.A0A2R6RZW1"/>
<organism evidence="1 2">
    <name type="scientific">Hermanssonia centrifuga</name>
    <dbReference type="NCBI Taxonomy" id="98765"/>
    <lineage>
        <taxon>Eukaryota</taxon>
        <taxon>Fungi</taxon>
        <taxon>Dikarya</taxon>
        <taxon>Basidiomycota</taxon>
        <taxon>Agaricomycotina</taxon>
        <taxon>Agaricomycetes</taxon>
        <taxon>Polyporales</taxon>
        <taxon>Meruliaceae</taxon>
        <taxon>Hermanssonia</taxon>
    </lineage>
</organism>
<dbReference type="InterPro" id="IPR032675">
    <property type="entry name" value="LRR_dom_sf"/>
</dbReference>
<dbReference type="AlphaFoldDB" id="A0A2R6RZW1"/>
<keyword evidence="2" id="KW-1185">Reference proteome</keyword>